<organism evidence="1">
    <name type="scientific">marine metagenome</name>
    <dbReference type="NCBI Taxonomy" id="408172"/>
    <lineage>
        <taxon>unclassified sequences</taxon>
        <taxon>metagenomes</taxon>
        <taxon>ecological metagenomes</taxon>
    </lineage>
</organism>
<name>A0A382G367_9ZZZZ</name>
<dbReference type="EMBL" id="UINC01052992">
    <property type="protein sequence ID" value="SVB68977.1"/>
    <property type="molecule type" value="Genomic_DNA"/>
</dbReference>
<gene>
    <name evidence="1" type="ORF">METZ01_LOCUS221831</name>
</gene>
<proteinExistence type="predicted"/>
<protein>
    <submittedName>
        <fullName evidence="1">Uncharacterized protein</fullName>
    </submittedName>
</protein>
<accession>A0A382G367</accession>
<dbReference type="AlphaFoldDB" id="A0A382G367"/>
<sequence length="460" mass="53168">MIKINKSQIKNHIKLIKNYRNFFDVMTDNNTDKIIKYLKSKKSITINPNEQEKINKKMFKKMKGGGIFDVANWIGSLFTGQIPTNIPIPKTDRKIKGIRPLKIVIITLVGFLCVYQETINECITEQNQLKDAQAEFSEIQIDIDDGKYFETTLTESLTDATKNVYQSIFGSTFQPGSKELEIQNNYIQDAIDRFGPEDGLVFINKARVNELIKDEKITGSLESYLKIMAKYDNLILNKNDQRNKIEKLRPDTFCQFIKYSMMQTEIPTFGGKSYNLQIGKVMLDIILDSKDMTFHLAKDPKNMFSGPNMLYMSTNPYATTMMLYITALVAKNTIFAFMKVFKKDKFILEILLELLSFETIEFGAKRGIANARRIFNQLSNVQSIYKQNENDPDFQREFLRLYPNADLKQRLAIQNGRGKNKKSKKIRKHKGINQKTGRLNKGYKYSGKKLKSGLRQIVKK</sequence>
<evidence type="ECO:0000313" key="1">
    <source>
        <dbReference type="EMBL" id="SVB68977.1"/>
    </source>
</evidence>
<reference evidence="1" key="1">
    <citation type="submission" date="2018-05" db="EMBL/GenBank/DDBJ databases">
        <authorList>
            <person name="Lanie J.A."/>
            <person name="Ng W.-L."/>
            <person name="Kazmierczak K.M."/>
            <person name="Andrzejewski T.M."/>
            <person name="Davidsen T.M."/>
            <person name="Wayne K.J."/>
            <person name="Tettelin H."/>
            <person name="Glass J.I."/>
            <person name="Rusch D."/>
            <person name="Podicherti R."/>
            <person name="Tsui H.-C.T."/>
            <person name="Winkler M.E."/>
        </authorList>
    </citation>
    <scope>NUCLEOTIDE SEQUENCE</scope>
</reference>